<dbReference type="PANTHER" id="PTHR16675:SF237">
    <property type="entry name" value="MHC CLASS I ANTIGEN TRANSCRIPT VARIANT 1-RELATED"/>
    <property type="match status" value="1"/>
</dbReference>
<feature type="non-terminal residue" evidence="3">
    <location>
        <position position="1"/>
    </location>
</feature>
<dbReference type="AlphaFoldDB" id="A0AAD7W3K2"/>
<feature type="domain" description="MHC class I-like antigen recognition-like" evidence="2">
    <location>
        <begin position="5"/>
        <end position="91"/>
    </location>
</feature>
<dbReference type="InterPro" id="IPR011162">
    <property type="entry name" value="MHC_I/II-like_Ag-recog"/>
</dbReference>
<name>A0AAD7W3K2_9TELE</name>
<comment type="caution">
    <text evidence="3">The sequence shown here is derived from an EMBL/GenBank/DDBJ whole genome shotgun (WGS) entry which is preliminary data.</text>
</comment>
<sequence>MIIKSFKHTTANRHTYQRTRKCRLEGFKILKVSDRIQYDGREYLSLDSFANTWTAAVPQALALKQQWDQGAEKHELNLRNGCIELIKAFKRNEHSVS</sequence>
<reference evidence="3" key="1">
    <citation type="journal article" date="2023" name="Science">
        <title>Genome structures resolve the early diversification of teleost fishes.</title>
        <authorList>
            <person name="Parey E."/>
            <person name="Louis A."/>
            <person name="Montfort J."/>
            <person name="Bouchez O."/>
            <person name="Roques C."/>
            <person name="Iampietro C."/>
            <person name="Lluch J."/>
            <person name="Castinel A."/>
            <person name="Donnadieu C."/>
            <person name="Desvignes T."/>
            <person name="Floi Bucao C."/>
            <person name="Jouanno E."/>
            <person name="Wen M."/>
            <person name="Mejri S."/>
            <person name="Dirks R."/>
            <person name="Jansen H."/>
            <person name="Henkel C."/>
            <person name="Chen W.J."/>
            <person name="Zahm M."/>
            <person name="Cabau C."/>
            <person name="Klopp C."/>
            <person name="Thompson A.W."/>
            <person name="Robinson-Rechavi M."/>
            <person name="Braasch I."/>
            <person name="Lecointre G."/>
            <person name="Bobe J."/>
            <person name="Postlethwait J.H."/>
            <person name="Berthelot C."/>
            <person name="Roest Crollius H."/>
            <person name="Guiguen Y."/>
        </authorList>
    </citation>
    <scope>NUCLEOTIDE SEQUENCE</scope>
    <source>
        <strain evidence="3">NC1722</strain>
    </source>
</reference>
<proteinExistence type="predicted"/>
<dbReference type="Pfam" id="PF00129">
    <property type="entry name" value="MHC_I"/>
    <property type="match status" value="1"/>
</dbReference>
<evidence type="ECO:0000259" key="2">
    <source>
        <dbReference type="Pfam" id="PF00129"/>
    </source>
</evidence>
<dbReference type="InterPro" id="IPR011161">
    <property type="entry name" value="MHC_I-like_Ag-recog"/>
</dbReference>
<dbReference type="EMBL" id="JAINUG010000331">
    <property type="protein sequence ID" value="KAJ8378083.1"/>
    <property type="molecule type" value="Genomic_DNA"/>
</dbReference>
<dbReference type="GO" id="GO:0009897">
    <property type="term" value="C:external side of plasma membrane"/>
    <property type="evidence" value="ECO:0007669"/>
    <property type="project" value="TreeGrafter"/>
</dbReference>
<dbReference type="SUPFAM" id="SSF54452">
    <property type="entry name" value="MHC antigen-recognition domain"/>
    <property type="match status" value="1"/>
</dbReference>
<gene>
    <name evidence="3" type="ORF">AAFF_G00247970</name>
</gene>
<evidence type="ECO:0000256" key="1">
    <source>
        <dbReference type="ARBA" id="ARBA00023180"/>
    </source>
</evidence>
<accession>A0AAD7W3K2</accession>
<dbReference type="InterPro" id="IPR037055">
    <property type="entry name" value="MHC_I-like_Ag-recog_sf"/>
</dbReference>
<organism evidence="3 4">
    <name type="scientific">Aldrovandia affinis</name>
    <dbReference type="NCBI Taxonomy" id="143900"/>
    <lineage>
        <taxon>Eukaryota</taxon>
        <taxon>Metazoa</taxon>
        <taxon>Chordata</taxon>
        <taxon>Craniata</taxon>
        <taxon>Vertebrata</taxon>
        <taxon>Euteleostomi</taxon>
        <taxon>Actinopterygii</taxon>
        <taxon>Neopterygii</taxon>
        <taxon>Teleostei</taxon>
        <taxon>Notacanthiformes</taxon>
        <taxon>Halosauridae</taxon>
        <taxon>Aldrovandia</taxon>
    </lineage>
</organism>
<evidence type="ECO:0000313" key="4">
    <source>
        <dbReference type="Proteomes" id="UP001221898"/>
    </source>
</evidence>
<dbReference type="Proteomes" id="UP001221898">
    <property type="component" value="Unassembled WGS sequence"/>
</dbReference>
<protein>
    <recommendedName>
        <fullName evidence="2">MHC class I-like antigen recognition-like domain-containing protein</fullName>
    </recommendedName>
</protein>
<dbReference type="PANTHER" id="PTHR16675">
    <property type="entry name" value="MHC CLASS I-RELATED"/>
    <property type="match status" value="1"/>
</dbReference>
<dbReference type="Gene3D" id="3.30.500.10">
    <property type="entry name" value="MHC class I-like antigen recognition-like"/>
    <property type="match status" value="1"/>
</dbReference>
<dbReference type="InterPro" id="IPR050208">
    <property type="entry name" value="MHC_class-I_related"/>
</dbReference>
<dbReference type="GO" id="GO:0005615">
    <property type="term" value="C:extracellular space"/>
    <property type="evidence" value="ECO:0007669"/>
    <property type="project" value="TreeGrafter"/>
</dbReference>
<evidence type="ECO:0000313" key="3">
    <source>
        <dbReference type="EMBL" id="KAJ8378083.1"/>
    </source>
</evidence>
<dbReference type="GO" id="GO:0006955">
    <property type="term" value="P:immune response"/>
    <property type="evidence" value="ECO:0007669"/>
    <property type="project" value="TreeGrafter"/>
</dbReference>
<keyword evidence="1" id="KW-0325">Glycoprotein</keyword>
<keyword evidence="4" id="KW-1185">Reference proteome</keyword>